<keyword evidence="6" id="KW-0333">Golgi apparatus</keyword>
<dbReference type="STRING" id="35608.A0A2U1QNN5"/>
<feature type="domain" description="Sec16 Sec23-binding" evidence="8">
    <location>
        <begin position="430"/>
        <end position="499"/>
    </location>
</feature>
<dbReference type="InterPro" id="IPR024340">
    <property type="entry name" value="Sec16_CCD"/>
</dbReference>
<dbReference type="Gene3D" id="1.25.40.1030">
    <property type="match status" value="1"/>
</dbReference>
<comment type="similarity">
    <text evidence="2 6">Belongs to the SEC16 family.</text>
</comment>
<dbReference type="EMBL" id="PKPP01000012">
    <property type="protein sequence ID" value="PWA99602.1"/>
    <property type="molecule type" value="Genomic_DNA"/>
</dbReference>
<evidence type="ECO:0000259" key="9">
    <source>
        <dbReference type="Pfam" id="PF12932"/>
    </source>
</evidence>
<keyword evidence="4 6" id="KW-0256">Endoplasmic reticulum</keyword>
<evidence type="ECO:0000256" key="5">
    <source>
        <dbReference type="ARBA" id="ARBA00022892"/>
    </source>
</evidence>
<evidence type="ECO:0000256" key="7">
    <source>
        <dbReference type="SAM" id="MobiDB-lite"/>
    </source>
</evidence>
<dbReference type="GO" id="GO:0016192">
    <property type="term" value="P:vesicle-mediated transport"/>
    <property type="evidence" value="ECO:0007669"/>
    <property type="project" value="UniProtKB-KW"/>
</dbReference>
<organism evidence="10 11">
    <name type="scientific">Artemisia annua</name>
    <name type="common">Sweet wormwood</name>
    <dbReference type="NCBI Taxonomy" id="35608"/>
    <lineage>
        <taxon>Eukaryota</taxon>
        <taxon>Viridiplantae</taxon>
        <taxon>Streptophyta</taxon>
        <taxon>Embryophyta</taxon>
        <taxon>Tracheophyta</taxon>
        <taxon>Spermatophyta</taxon>
        <taxon>Magnoliopsida</taxon>
        <taxon>eudicotyledons</taxon>
        <taxon>Gunneridae</taxon>
        <taxon>Pentapetalae</taxon>
        <taxon>asterids</taxon>
        <taxon>campanulids</taxon>
        <taxon>Asterales</taxon>
        <taxon>Asteraceae</taxon>
        <taxon>Asteroideae</taxon>
        <taxon>Anthemideae</taxon>
        <taxon>Artemisiinae</taxon>
        <taxon>Artemisia</taxon>
    </lineage>
</organism>
<comment type="subcellular location">
    <subcellularLocation>
        <location evidence="1">Endoplasmic reticulum</location>
    </subcellularLocation>
    <subcellularLocation>
        <location evidence="6">Golgi apparatus membrane</location>
    </subcellularLocation>
</comment>
<dbReference type="GO" id="GO:0070971">
    <property type="term" value="C:endoplasmic reticulum exit site"/>
    <property type="evidence" value="ECO:0007669"/>
    <property type="project" value="TreeGrafter"/>
</dbReference>
<accession>A0A2U1QNN5</accession>
<keyword evidence="3 6" id="KW-0813">Transport</keyword>
<comment type="caution">
    <text evidence="10">The sequence shown here is derived from an EMBL/GenBank/DDBJ whole genome shotgun (WGS) entry which is preliminary data.</text>
</comment>
<dbReference type="PANTHER" id="PTHR13402:SF6">
    <property type="entry name" value="SECRETORY 16, ISOFORM I"/>
    <property type="match status" value="1"/>
</dbReference>
<sequence>MEDTDEDFFDKLVDDVKIIDSVKRNESENVNEVVKVNGDSSVGDSVRNLAKELENLGLEENVAPTQSLVSSSSNVNQQVSSGGGSGVKEVQWSAFSTEDNTDSNVFGAYNDDFFTEFDGNLVEPSAKNENFVARQWYQVDEGYDTTLNAQVSDNVSFASDWTVSGVKTESQDDANLRADNNNFNQQQQSPYDYASQSYTPSMTGQSETMNATNAYVNQDRLNYAQQNVHQSEHQKSYRSNAERSSAGQPRHALVTFGFGGKLIVMKDTQLITQTLPMEASLNKESSGGVISVHNLAEVVAEVAYNGTGVRGYFHILCRQSFPGPLAGGNVGSKELNRWIDERITHPSDTDDKRDQVLKLLLSLLKIASQHYGKLHSPFGTDTTSKENDAPDVAVARLFASAKKSNENTVIMVLSPIACNSYLQKAIAAEVQTLLVSGRKMEALYRAQEGQLWGLAFVLAAQLGDQFYTDTVRQMALRQIVAGSLLRTLCLLIAGQPADVFSTDTIAEDGTAGGINMFQPPAQVWLCFVQLVLISYFLPSSLYCKFIKNVSFEPFIY</sequence>
<dbReference type="GO" id="GO:0000139">
    <property type="term" value="C:Golgi membrane"/>
    <property type="evidence" value="ECO:0007669"/>
    <property type="project" value="UniProtKB-SubCell"/>
</dbReference>
<evidence type="ECO:0000256" key="4">
    <source>
        <dbReference type="ARBA" id="ARBA00022824"/>
    </source>
</evidence>
<reference evidence="10 11" key="1">
    <citation type="journal article" date="2018" name="Mol. Plant">
        <title>The genome of Artemisia annua provides insight into the evolution of Asteraceae family and artemisinin biosynthesis.</title>
        <authorList>
            <person name="Shen Q."/>
            <person name="Zhang L."/>
            <person name="Liao Z."/>
            <person name="Wang S."/>
            <person name="Yan T."/>
            <person name="Shi P."/>
            <person name="Liu M."/>
            <person name="Fu X."/>
            <person name="Pan Q."/>
            <person name="Wang Y."/>
            <person name="Lv Z."/>
            <person name="Lu X."/>
            <person name="Zhang F."/>
            <person name="Jiang W."/>
            <person name="Ma Y."/>
            <person name="Chen M."/>
            <person name="Hao X."/>
            <person name="Li L."/>
            <person name="Tang Y."/>
            <person name="Lv G."/>
            <person name="Zhou Y."/>
            <person name="Sun X."/>
            <person name="Brodelius P.E."/>
            <person name="Rose J.K.C."/>
            <person name="Tang K."/>
        </authorList>
    </citation>
    <scope>NUCLEOTIDE SEQUENCE [LARGE SCALE GENOMIC DNA]</scope>
    <source>
        <strain evidence="11">cv. Huhao1</strain>
        <tissue evidence="10">Leaf</tissue>
    </source>
</reference>
<keyword evidence="6" id="KW-0653">Protein transport</keyword>
<dbReference type="Proteomes" id="UP000245207">
    <property type="component" value="Unassembled WGS sequence"/>
</dbReference>
<keyword evidence="6" id="KW-0472">Membrane</keyword>
<protein>
    <recommendedName>
        <fullName evidence="6">Protein transport protein sec16</fullName>
    </recommendedName>
</protein>
<feature type="compositionally biased region" description="Polar residues" evidence="7">
    <location>
        <begin position="237"/>
        <end position="247"/>
    </location>
</feature>
<evidence type="ECO:0000256" key="1">
    <source>
        <dbReference type="ARBA" id="ARBA00004240"/>
    </source>
</evidence>
<dbReference type="Pfam" id="PF12931">
    <property type="entry name" value="TPR_Sec16"/>
    <property type="match status" value="1"/>
</dbReference>
<evidence type="ECO:0000256" key="3">
    <source>
        <dbReference type="ARBA" id="ARBA00022448"/>
    </source>
</evidence>
<dbReference type="Pfam" id="PF12932">
    <property type="entry name" value="Sec16"/>
    <property type="match status" value="1"/>
</dbReference>
<feature type="region of interest" description="Disordered" evidence="7">
    <location>
        <begin position="226"/>
        <end position="248"/>
    </location>
</feature>
<dbReference type="OrthoDB" id="8918678at2759"/>
<evidence type="ECO:0000313" key="10">
    <source>
        <dbReference type="EMBL" id="PWA99602.1"/>
    </source>
</evidence>
<keyword evidence="5 6" id="KW-0931">ER-Golgi transport</keyword>
<evidence type="ECO:0000256" key="2">
    <source>
        <dbReference type="ARBA" id="ARBA00005927"/>
    </source>
</evidence>
<feature type="domain" description="Sec16 central conserved" evidence="9">
    <location>
        <begin position="251"/>
        <end position="372"/>
    </location>
</feature>
<proteinExistence type="inferred from homology"/>
<dbReference type="AlphaFoldDB" id="A0A2U1QNN5"/>
<dbReference type="GO" id="GO:0015031">
    <property type="term" value="P:protein transport"/>
    <property type="evidence" value="ECO:0007669"/>
    <property type="project" value="UniProtKB-KW"/>
</dbReference>
<dbReference type="InterPro" id="IPR024298">
    <property type="entry name" value="Sec16_Sec23-bd"/>
</dbReference>
<gene>
    <name evidence="10" type="ORF">CTI12_AA005060</name>
</gene>
<dbReference type="GO" id="GO:0070973">
    <property type="term" value="P:protein localization to endoplasmic reticulum exit site"/>
    <property type="evidence" value="ECO:0007669"/>
    <property type="project" value="TreeGrafter"/>
</dbReference>
<name>A0A2U1QNN5_ARTAN</name>
<evidence type="ECO:0000313" key="11">
    <source>
        <dbReference type="Proteomes" id="UP000245207"/>
    </source>
</evidence>
<dbReference type="GO" id="GO:0007030">
    <property type="term" value="P:Golgi organization"/>
    <property type="evidence" value="ECO:0007669"/>
    <property type="project" value="TreeGrafter"/>
</dbReference>
<keyword evidence="11" id="KW-1185">Reference proteome</keyword>
<dbReference type="GO" id="GO:0012507">
    <property type="term" value="C:ER to Golgi transport vesicle membrane"/>
    <property type="evidence" value="ECO:0007669"/>
    <property type="project" value="TreeGrafter"/>
</dbReference>
<dbReference type="PANTHER" id="PTHR13402">
    <property type="entry name" value="RGPR-RELATED"/>
    <property type="match status" value="1"/>
</dbReference>
<evidence type="ECO:0000259" key="8">
    <source>
        <dbReference type="Pfam" id="PF12931"/>
    </source>
</evidence>
<evidence type="ECO:0000256" key="6">
    <source>
        <dbReference type="RuleBase" id="RU364101"/>
    </source>
</evidence>